<reference evidence="2 3" key="1">
    <citation type="journal article" date="2015" name="Genome Announc.">
        <title>Draft genome sequence of a Halorubrum H3 strain isolated from the burlinskoye salt lake (Altai Krai, Russia).</title>
        <authorList>
            <person name="Rozanov A.S."/>
            <person name="Bryanskaya A.V."/>
            <person name="Malup T.K."/>
            <person name="Kotenko A.V."/>
            <person name="Peltek S.E."/>
        </authorList>
    </citation>
    <scope>NUCLEOTIDE SEQUENCE [LARGE SCALE GENOMIC DNA]</scope>
    <source>
        <strain evidence="2 3">H3</strain>
    </source>
</reference>
<sequence>MALDIENGGFASLIDPSGCGGRVKLEDEPDDFRVSMAELGRLSEGDVRIDLSVVEPDRTPWWAIGVGVRIYLPYISLGIIYKFSI</sequence>
<keyword evidence="1" id="KW-0812">Transmembrane</keyword>
<dbReference type="EMBL" id="JNFH02000028">
    <property type="protein sequence ID" value="KKF39660.1"/>
    <property type="molecule type" value="Genomic_DNA"/>
</dbReference>
<keyword evidence="3" id="KW-1185">Reference proteome</keyword>
<name>A0A0F8AY47_9EURY</name>
<dbReference type="AlphaFoldDB" id="A0A0F8AY47"/>
<keyword evidence="1" id="KW-1133">Transmembrane helix</keyword>
<organism evidence="2 3">
    <name type="scientific">Halorubrum saccharovorum</name>
    <dbReference type="NCBI Taxonomy" id="2248"/>
    <lineage>
        <taxon>Archaea</taxon>
        <taxon>Methanobacteriati</taxon>
        <taxon>Methanobacteriota</taxon>
        <taxon>Stenosarchaea group</taxon>
        <taxon>Halobacteria</taxon>
        <taxon>Halobacteriales</taxon>
        <taxon>Haloferacaceae</taxon>
        <taxon>Halorubrum</taxon>
    </lineage>
</organism>
<evidence type="ECO:0000313" key="3">
    <source>
        <dbReference type="Proteomes" id="UP000053331"/>
    </source>
</evidence>
<comment type="caution">
    <text evidence="2">The sequence shown here is derived from an EMBL/GenBank/DDBJ whole genome shotgun (WGS) entry which is preliminary data.</text>
</comment>
<accession>A0A0F8AY47</accession>
<gene>
    <name evidence="2" type="ORF">FK85_26790</name>
</gene>
<dbReference type="RefSeq" id="WP_050024780.1">
    <property type="nucleotide sequence ID" value="NZ_JNFH02000028.1"/>
</dbReference>
<keyword evidence="1" id="KW-0472">Membrane</keyword>
<proteinExistence type="predicted"/>
<evidence type="ECO:0000256" key="1">
    <source>
        <dbReference type="SAM" id="Phobius"/>
    </source>
</evidence>
<dbReference type="Proteomes" id="UP000053331">
    <property type="component" value="Unassembled WGS sequence"/>
</dbReference>
<protein>
    <submittedName>
        <fullName evidence="2">Uncharacterized protein</fullName>
    </submittedName>
</protein>
<evidence type="ECO:0000313" key="2">
    <source>
        <dbReference type="EMBL" id="KKF39660.1"/>
    </source>
</evidence>
<feature type="transmembrane region" description="Helical" evidence="1">
    <location>
        <begin position="61"/>
        <end position="81"/>
    </location>
</feature>